<name>A0A286RKR1_9BACT</name>
<dbReference type="EC" id="2.7.7.7" evidence="2"/>
<proteinExistence type="predicted"/>
<protein>
    <submittedName>
        <fullName evidence="2">DNA polymerase III delta prime subunit</fullName>
        <ecNumber evidence="2">2.7.7.7</ecNumber>
    </submittedName>
</protein>
<gene>
    <name evidence="2" type="ORF">THTE_3927</name>
</gene>
<dbReference type="PANTHER" id="PTHR11669:SF8">
    <property type="entry name" value="DNA POLYMERASE III SUBUNIT DELTA"/>
    <property type="match status" value="1"/>
</dbReference>
<evidence type="ECO:0000313" key="2">
    <source>
        <dbReference type="EMBL" id="ASV76528.1"/>
    </source>
</evidence>
<dbReference type="InterPro" id="IPR003593">
    <property type="entry name" value="AAA+_ATPase"/>
</dbReference>
<dbReference type="KEGG" id="ttf:THTE_3927"/>
<feature type="domain" description="AAA+ ATPase" evidence="1">
    <location>
        <begin position="35"/>
        <end position="194"/>
    </location>
</feature>
<reference evidence="2 3" key="1">
    <citation type="journal article" name="Front. Microbiol.">
        <title>Sugar Metabolism of the First Thermophilic Planctomycete Thermogutta terrifontis: Comparative Genomic and Transcriptomic Approaches.</title>
        <authorList>
            <person name="Elcheninov A.G."/>
            <person name="Menzel P."/>
            <person name="Gudbergsdottir S.R."/>
            <person name="Slesarev A.I."/>
            <person name="Kadnikov V.V."/>
            <person name="Krogh A."/>
            <person name="Bonch-Osmolovskaya E.A."/>
            <person name="Peng X."/>
            <person name="Kublanov I.V."/>
        </authorList>
    </citation>
    <scope>NUCLEOTIDE SEQUENCE [LARGE SCALE GENOMIC DNA]</scope>
    <source>
        <strain evidence="2 3">R1</strain>
    </source>
</reference>
<organism evidence="2 3">
    <name type="scientific">Thermogutta terrifontis</name>
    <dbReference type="NCBI Taxonomy" id="1331910"/>
    <lineage>
        <taxon>Bacteria</taxon>
        <taxon>Pseudomonadati</taxon>
        <taxon>Planctomycetota</taxon>
        <taxon>Planctomycetia</taxon>
        <taxon>Pirellulales</taxon>
        <taxon>Thermoguttaceae</taxon>
        <taxon>Thermogutta</taxon>
    </lineage>
</organism>
<dbReference type="Gene3D" id="3.40.50.300">
    <property type="entry name" value="P-loop containing nucleotide triphosphate hydrolases"/>
    <property type="match status" value="1"/>
</dbReference>
<dbReference type="GO" id="GO:0006261">
    <property type="term" value="P:DNA-templated DNA replication"/>
    <property type="evidence" value="ECO:0007669"/>
    <property type="project" value="TreeGrafter"/>
</dbReference>
<dbReference type="InterPro" id="IPR027417">
    <property type="entry name" value="P-loop_NTPase"/>
</dbReference>
<keyword evidence="3" id="KW-1185">Reference proteome</keyword>
<dbReference type="PANTHER" id="PTHR11669">
    <property type="entry name" value="REPLICATION FACTOR C / DNA POLYMERASE III GAMMA-TAU SUBUNIT"/>
    <property type="match status" value="1"/>
</dbReference>
<evidence type="ECO:0000313" key="3">
    <source>
        <dbReference type="Proteomes" id="UP000215086"/>
    </source>
</evidence>
<sequence>MWFGDTQGKAMSWQGIEGHDAIAERFRRAFVRGRIGGTYLFVGPPGIGKRTFAHKLAQVLLCEKPSKEAFAPCNACSACVQVISGTHPDLLLISKPPDRSFIPLEMLIGDRSERGTERAGLVGHLALTPFSGRYRVAIIDDADYLNLEGANALLKTLEEPPATAVLILISNSPAKQLPTIRSRSQMIRFRPLPEEIAARLLIEQGIVDNPDWARELIRLADGSLARAAELASQELWELAAKWRKALSTRRFDVTAWSDEVRGYLESAGKEAAVRRRALQQLIGLTLEFFRQALRAVVSHSVKTAATSVGEEVIALLQSTPPLTEDVLHECLESCLAAYQDVERNINQALLIDDWLLQLWQLLNAA</sequence>
<dbReference type="Pfam" id="PF13177">
    <property type="entry name" value="DNA_pol3_delta2"/>
    <property type="match status" value="1"/>
</dbReference>
<dbReference type="AlphaFoldDB" id="A0A286RKR1"/>
<dbReference type="SUPFAM" id="SSF52540">
    <property type="entry name" value="P-loop containing nucleoside triphosphate hydrolases"/>
    <property type="match status" value="1"/>
</dbReference>
<keyword evidence="2" id="KW-0548">Nucleotidyltransferase</keyword>
<dbReference type="EMBL" id="CP018477">
    <property type="protein sequence ID" value="ASV76528.1"/>
    <property type="molecule type" value="Genomic_DNA"/>
</dbReference>
<dbReference type="InterPro" id="IPR050238">
    <property type="entry name" value="DNA_Rep/Repair_Clamp_Loader"/>
</dbReference>
<dbReference type="SMART" id="SM00382">
    <property type="entry name" value="AAA"/>
    <property type="match status" value="1"/>
</dbReference>
<evidence type="ECO:0000259" key="1">
    <source>
        <dbReference type="SMART" id="SM00382"/>
    </source>
</evidence>
<keyword evidence="2" id="KW-0808">Transferase</keyword>
<dbReference type="GO" id="GO:0003887">
    <property type="term" value="F:DNA-directed DNA polymerase activity"/>
    <property type="evidence" value="ECO:0007669"/>
    <property type="project" value="UniProtKB-EC"/>
</dbReference>
<dbReference type="Proteomes" id="UP000215086">
    <property type="component" value="Chromosome"/>
</dbReference>
<accession>A0A286RKR1</accession>